<dbReference type="Pfam" id="PF17484">
    <property type="entry name" value="TbpB_A"/>
    <property type="match status" value="1"/>
</dbReference>
<evidence type="ECO:0000256" key="2">
    <source>
        <dbReference type="ARBA" id="ARBA00004459"/>
    </source>
</evidence>
<reference evidence="14" key="2">
    <citation type="journal article" date="2023" name="Pathogens">
        <title>Pathological Features and Genomic Characterization of an Actinobacillus equuli subsp. equuli Bearing Unique Virulence-Associated Genes from an Adult Horse with Pleuropneumonia.</title>
        <authorList>
            <person name="Kamali M."/>
            <person name="Carossino M."/>
            <person name="Del Piero F."/>
            <person name="Peak L."/>
            <person name="Mitchell M.S."/>
            <person name="Willette J."/>
            <person name="Baker R."/>
            <person name="Li F."/>
            <person name="Kenez A."/>
            <person name="Balasuriya U.B.R."/>
            <person name="Go Y.Y."/>
        </authorList>
    </citation>
    <scope>NUCLEOTIDE SEQUENCE</scope>
    <source>
        <strain evidence="14">4524</strain>
    </source>
</reference>
<keyword evidence="4" id="KW-0843">Virulence</keyword>
<evidence type="ECO:0000259" key="11">
    <source>
        <dbReference type="Pfam" id="PF01298"/>
    </source>
</evidence>
<dbReference type="PROSITE" id="PS51257">
    <property type="entry name" value="PROKAR_LIPOPROTEIN"/>
    <property type="match status" value="1"/>
</dbReference>
<reference evidence="14" key="1">
    <citation type="submission" date="2022-11" db="EMBL/GenBank/DDBJ databases">
        <authorList>
            <person name="Kamali M."/>
            <person name="Peak L."/>
            <person name="Go Y.Y."/>
            <person name="Balasuriya U.B.R."/>
            <person name="Carossino M."/>
        </authorList>
    </citation>
    <scope>NUCLEOTIDE SEQUENCE</scope>
    <source>
        <strain evidence="14">4524</strain>
    </source>
</reference>
<dbReference type="InterPro" id="IPR035316">
    <property type="entry name" value="TbpB_C-lobe"/>
</dbReference>
<feature type="compositionally biased region" description="Basic and acidic residues" evidence="10">
    <location>
        <begin position="129"/>
        <end position="140"/>
    </location>
</feature>
<keyword evidence="8" id="KW-0449">Lipoprotein</keyword>
<evidence type="ECO:0000256" key="5">
    <source>
        <dbReference type="ARBA" id="ARBA00023136"/>
    </source>
</evidence>
<dbReference type="AlphaFoldDB" id="A0A9X4JCW5"/>
<dbReference type="InterPro" id="IPR038669">
    <property type="entry name" value="TbpB_N-lobe_sf"/>
</dbReference>
<keyword evidence="3" id="KW-0732">Signal</keyword>
<organism evidence="14 15">
    <name type="scientific">Actinobacillus equuli subsp. equuli</name>
    <dbReference type="NCBI Taxonomy" id="202947"/>
    <lineage>
        <taxon>Bacteria</taxon>
        <taxon>Pseudomonadati</taxon>
        <taxon>Pseudomonadota</taxon>
        <taxon>Gammaproteobacteria</taxon>
        <taxon>Pasteurellales</taxon>
        <taxon>Pasteurellaceae</taxon>
        <taxon>Actinobacillus</taxon>
    </lineage>
</organism>
<dbReference type="InterPro" id="IPR038197">
    <property type="entry name" value="TbpB_C-lobe_sf"/>
</dbReference>
<evidence type="ECO:0000256" key="10">
    <source>
        <dbReference type="SAM" id="MobiDB-lite"/>
    </source>
</evidence>
<evidence type="ECO:0000313" key="14">
    <source>
        <dbReference type="EMBL" id="MDE8034288.1"/>
    </source>
</evidence>
<evidence type="ECO:0000256" key="9">
    <source>
        <dbReference type="ARBA" id="ARBA00023628"/>
    </source>
</evidence>
<proteinExistence type="predicted"/>
<feature type="domain" description="Transferrin-binding protein B C-lobe/N-lobe beta-barrel" evidence="11">
    <location>
        <begin position="183"/>
        <end position="339"/>
    </location>
</feature>
<dbReference type="InterPro" id="IPR011250">
    <property type="entry name" value="OMP/PagP_B-barrel"/>
</dbReference>
<dbReference type="Pfam" id="PF17483">
    <property type="entry name" value="TbpB_C"/>
    <property type="match status" value="1"/>
</dbReference>
<keyword evidence="15" id="KW-1185">Reference proteome</keyword>
<evidence type="ECO:0000256" key="7">
    <source>
        <dbReference type="ARBA" id="ARBA00023237"/>
    </source>
</evidence>
<dbReference type="Proteomes" id="UP001142444">
    <property type="component" value="Unassembled WGS sequence"/>
</dbReference>
<keyword evidence="7" id="KW-0998">Cell outer membrane</keyword>
<dbReference type="InterPro" id="IPR001677">
    <property type="entry name" value="TbpB_B_D"/>
</dbReference>
<gene>
    <name evidence="14" type="ORF">OQ257_03785</name>
</gene>
<feature type="domain" description="Transferrin-binding protein B N-lobe handle" evidence="13">
    <location>
        <begin position="49"/>
        <end position="180"/>
    </location>
</feature>
<dbReference type="GO" id="GO:0009986">
    <property type="term" value="C:cell surface"/>
    <property type="evidence" value="ECO:0007669"/>
    <property type="project" value="UniProtKB-SubCell"/>
</dbReference>
<dbReference type="Gene3D" id="2.40.128.240">
    <property type="match status" value="1"/>
</dbReference>
<dbReference type="RefSeq" id="WP_275217484.1">
    <property type="nucleotide sequence ID" value="NZ_JAPHVQ010000002.1"/>
</dbReference>
<feature type="region of interest" description="Disordered" evidence="10">
    <location>
        <begin position="116"/>
        <end position="140"/>
    </location>
</feature>
<comment type="subcellular location">
    <subcellularLocation>
        <location evidence="2">Cell outer membrane</location>
        <topology evidence="2">Lipid-anchor</topology>
    </subcellularLocation>
    <subcellularLocation>
        <location evidence="1">Cell surface</location>
    </subcellularLocation>
</comment>
<feature type="domain" description="Transferrin-binding protein B C-lobe handle" evidence="12">
    <location>
        <begin position="350"/>
        <end position="430"/>
    </location>
</feature>
<dbReference type="SUPFAM" id="SSF56925">
    <property type="entry name" value="OMPA-like"/>
    <property type="match status" value="2"/>
</dbReference>
<evidence type="ECO:0000259" key="12">
    <source>
        <dbReference type="Pfam" id="PF17483"/>
    </source>
</evidence>
<accession>A0A9X4JCW5</accession>
<dbReference type="GO" id="GO:0009279">
    <property type="term" value="C:cell outer membrane"/>
    <property type="evidence" value="ECO:0007669"/>
    <property type="project" value="UniProtKB-SubCell"/>
</dbReference>
<feature type="domain" description="Transferrin-binding protein B C-lobe/N-lobe beta-barrel" evidence="11">
    <location>
        <begin position="435"/>
        <end position="563"/>
    </location>
</feature>
<evidence type="ECO:0000259" key="13">
    <source>
        <dbReference type="Pfam" id="PF17484"/>
    </source>
</evidence>
<evidence type="ECO:0000313" key="15">
    <source>
        <dbReference type="Proteomes" id="UP001142444"/>
    </source>
</evidence>
<protein>
    <recommendedName>
        <fullName evidence="9">Transferrin-binding protein B</fullName>
    </recommendedName>
</protein>
<evidence type="ECO:0000256" key="3">
    <source>
        <dbReference type="ARBA" id="ARBA00022729"/>
    </source>
</evidence>
<evidence type="ECO:0000256" key="4">
    <source>
        <dbReference type="ARBA" id="ARBA00023026"/>
    </source>
</evidence>
<dbReference type="InterPro" id="IPR035313">
    <property type="entry name" value="TbpB_N-lobe"/>
</dbReference>
<dbReference type="Gene3D" id="2.40.128.250">
    <property type="match status" value="1"/>
</dbReference>
<name>A0A9X4JCW5_ACTEU</name>
<comment type="caution">
    <text evidence="14">The sequence shown here is derived from an EMBL/GenBank/DDBJ whole genome shotgun (WGS) entry which is preliminary data.</text>
</comment>
<evidence type="ECO:0000256" key="1">
    <source>
        <dbReference type="ARBA" id="ARBA00004241"/>
    </source>
</evidence>
<keyword evidence="5" id="KW-0472">Membrane</keyword>
<sequence>MLLKKSQVALIVTATLLSACSSDKGGFGLDTTQSVVPKYVPKKAKPIEYGDDITAEKSYEKLPELLQPSLGYEVMIPRRATGLAGTKLEERLDISPEKVRAINGSIHTLPHEEEIKNDAGAKSSGEPLIHSHDGKRESRKRDMQFVRSGWVMIEGGLARESDAVRFGNVGYVYYKGENPSKSLPVGQTVNYVGTWDFTTNAVNKRTAKGFEASQLGDRYGATSFNKTANEDPKKGAVGHSSEFLVDFGKKELTGGLFFNQPAYRDDEVSKKEKLYDVSAKLYGNRFRGSATAANKQEPYFGADAKNTLEGGFYGPNAEELAGKFLASDQSLFAVFAAKQAEGKAATETKFDARRISLGDLQQAEMDTFGQAVQLVVDGKVISLLSPNTEHKIANKSVKVTACCNNLADTKFGLYKIDNQAEQLFLTGERTAVNAIPKTGGFEYKGSWQGQLVSQDGSVKWSPSEERTARLYVDFAQKTMQGGFGDGTKNPTVLLFNDGKIDQNGFSGVVKTVAAGFNANGKTLHIDAKASGAFYGANAQELGGSFINNTNSQDKAAGVFGLKRQIEKK</sequence>
<dbReference type="Pfam" id="PF01298">
    <property type="entry name" value="TbpB_B_D"/>
    <property type="match status" value="2"/>
</dbReference>
<evidence type="ECO:0000256" key="8">
    <source>
        <dbReference type="ARBA" id="ARBA00023288"/>
    </source>
</evidence>
<dbReference type="Gene3D" id="2.40.160.90">
    <property type="match status" value="2"/>
</dbReference>
<evidence type="ECO:0000256" key="6">
    <source>
        <dbReference type="ARBA" id="ARBA00023139"/>
    </source>
</evidence>
<dbReference type="EMBL" id="JAPHVQ010000002">
    <property type="protein sequence ID" value="MDE8034288.1"/>
    <property type="molecule type" value="Genomic_DNA"/>
</dbReference>
<keyword evidence="6" id="KW-0564">Palmitate</keyword>